<dbReference type="Gene3D" id="3.20.20.80">
    <property type="entry name" value="Glycosidases"/>
    <property type="match status" value="1"/>
</dbReference>
<dbReference type="AlphaFoldDB" id="A0AAW1XX08"/>
<reference evidence="2 3" key="1">
    <citation type="journal article" date="2023" name="G3 (Bethesda)">
        <title>A chromosome-length genome assembly and annotation of blackberry (Rubus argutus, cv. 'Hillquist').</title>
        <authorList>
            <person name="Bruna T."/>
            <person name="Aryal R."/>
            <person name="Dudchenko O."/>
            <person name="Sargent D.J."/>
            <person name="Mead D."/>
            <person name="Buti M."/>
            <person name="Cavallini A."/>
            <person name="Hytonen T."/>
            <person name="Andres J."/>
            <person name="Pham M."/>
            <person name="Weisz D."/>
            <person name="Mascagni F."/>
            <person name="Usai G."/>
            <person name="Natali L."/>
            <person name="Bassil N."/>
            <person name="Fernandez G.E."/>
            <person name="Lomsadze A."/>
            <person name="Armour M."/>
            <person name="Olukolu B."/>
            <person name="Poorten T."/>
            <person name="Britton C."/>
            <person name="Davik J."/>
            <person name="Ashrafi H."/>
            <person name="Aiden E.L."/>
            <person name="Borodovsky M."/>
            <person name="Worthington M."/>
        </authorList>
    </citation>
    <scope>NUCLEOTIDE SEQUENCE [LARGE SCALE GENOMIC DNA]</scope>
    <source>
        <strain evidence="2">PI 553951</strain>
    </source>
</reference>
<dbReference type="Proteomes" id="UP001457282">
    <property type="component" value="Unassembled WGS sequence"/>
</dbReference>
<accession>A0AAW1XX08</accession>
<comment type="caution">
    <text evidence="2">The sequence shown here is derived from an EMBL/GenBank/DDBJ whole genome shotgun (WGS) entry which is preliminary data.</text>
</comment>
<feature type="region of interest" description="Disordered" evidence="1">
    <location>
        <begin position="74"/>
        <end position="101"/>
    </location>
</feature>
<name>A0AAW1XX08_RUBAR</name>
<protein>
    <submittedName>
        <fullName evidence="2">Uncharacterized protein</fullName>
    </submittedName>
</protein>
<evidence type="ECO:0000256" key="1">
    <source>
        <dbReference type="SAM" id="MobiDB-lite"/>
    </source>
</evidence>
<dbReference type="EMBL" id="JBEDUW010000003">
    <property type="protein sequence ID" value="KAK9941273.1"/>
    <property type="molecule type" value="Genomic_DNA"/>
</dbReference>
<gene>
    <name evidence="2" type="ORF">M0R45_017886</name>
</gene>
<feature type="compositionally biased region" description="Basic and acidic residues" evidence="1">
    <location>
        <begin position="82"/>
        <end position="94"/>
    </location>
</feature>
<proteinExistence type="predicted"/>
<evidence type="ECO:0000313" key="2">
    <source>
        <dbReference type="EMBL" id="KAK9941273.1"/>
    </source>
</evidence>
<organism evidence="2 3">
    <name type="scientific">Rubus argutus</name>
    <name type="common">Southern blackberry</name>
    <dbReference type="NCBI Taxonomy" id="59490"/>
    <lineage>
        <taxon>Eukaryota</taxon>
        <taxon>Viridiplantae</taxon>
        <taxon>Streptophyta</taxon>
        <taxon>Embryophyta</taxon>
        <taxon>Tracheophyta</taxon>
        <taxon>Spermatophyta</taxon>
        <taxon>Magnoliopsida</taxon>
        <taxon>eudicotyledons</taxon>
        <taxon>Gunneridae</taxon>
        <taxon>Pentapetalae</taxon>
        <taxon>rosids</taxon>
        <taxon>fabids</taxon>
        <taxon>Rosales</taxon>
        <taxon>Rosaceae</taxon>
        <taxon>Rosoideae</taxon>
        <taxon>Rosoideae incertae sedis</taxon>
        <taxon>Rubus</taxon>
    </lineage>
</organism>
<sequence>MVVPIGPKTALDWALCLSRRIRELLLYTKNKYMIQLSISLKNGVNELNDPGLSLEEALTDYHRIDYYECPSQLSSFSNQRRSQSERHTLRDTISSRKFQSM</sequence>
<evidence type="ECO:0000313" key="3">
    <source>
        <dbReference type="Proteomes" id="UP001457282"/>
    </source>
</evidence>
<keyword evidence="3" id="KW-1185">Reference proteome</keyword>